<dbReference type="InterPro" id="IPR045218">
    <property type="entry name" value="DA1-like"/>
</dbReference>
<dbReference type="GO" id="GO:0046872">
    <property type="term" value="F:metal ion binding"/>
    <property type="evidence" value="ECO:0007669"/>
    <property type="project" value="UniProtKB-KW"/>
</dbReference>
<proteinExistence type="predicted"/>
<keyword evidence="2" id="KW-0862">Zinc</keyword>
<name>A0A381SJU0_9ZZZZ</name>
<dbReference type="CDD" id="cd08368">
    <property type="entry name" value="LIM"/>
    <property type="match status" value="1"/>
</dbReference>
<keyword evidence="1" id="KW-0479">Metal-binding</keyword>
<feature type="domain" description="LIM zinc-binding" evidence="3">
    <location>
        <begin position="26"/>
        <end position="82"/>
    </location>
</feature>
<dbReference type="PANTHER" id="PTHR24209">
    <property type="entry name" value="PROTEIN DA1-RELATED 2"/>
    <property type="match status" value="1"/>
</dbReference>
<dbReference type="InterPro" id="IPR001781">
    <property type="entry name" value="Znf_LIM"/>
</dbReference>
<dbReference type="SMART" id="SM00132">
    <property type="entry name" value="LIM"/>
    <property type="match status" value="2"/>
</dbReference>
<gene>
    <name evidence="4" type="ORF">METZ01_LOCUS57159</name>
</gene>
<organism evidence="4">
    <name type="scientific">marine metagenome</name>
    <dbReference type="NCBI Taxonomy" id="408172"/>
    <lineage>
        <taxon>unclassified sequences</taxon>
        <taxon>metagenomes</taxon>
        <taxon>ecological metagenomes</taxon>
    </lineage>
</organism>
<evidence type="ECO:0000256" key="1">
    <source>
        <dbReference type="ARBA" id="ARBA00022723"/>
    </source>
</evidence>
<evidence type="ECO:0000313" key="4">
    <source>
        <dbReference type="EMBL" id="SVA04305.1"/>
    </source>
</evidence>
<dbReference type="AlphaFoldDB" id="A0A381SJU0"/>
<accession>A0A381SJU0</accession>
<reference evidence="4" key="1">
    <citation type="submission" date="2018-05" db="EMBL/GenBank/DDBJ databases">
        <authorList>
            <person name="Lanie J.A."/>
            <person name="Ng W.-L."/>
            <person name="Kazmierczak K.M."/>
            <person name="Andrzejewski T.M."/>
            <person name="Davidsen T.M."/>
            <person name="Wayne K.J."/>
            <person name="Tettelin H."/>
            <person name="Glass J.I."/>
            <person name="Rusch D."/>
            <person name="Podicherti R."/>
            <person name="Tsui H.-C.T."/>
            <person name="Winkler M.E."/>
        </authorList>
    </citation>
    <scope>NUCLEOTIDE SEQUENCE</scope>
</reference>
<protein>
    <recommendedName>
        <fullName evidence="3">LIM zinc-binding domain-containing protein</fullName>
    </recommendedName>
</protein>
<evidence type="ECO:0000256" key="2">
    <source>
        <dbReference type="ARBA" id="ARBA00022833"/>
    </source>
</evidence>
<sequence>MIKAFKKMNSYLLLLSFMVLFANSSTCSYCGRSISGLYTILNNKHYHNTCYENHIQLSCDHCDKKITETYTETEGKNYHTSCYRDHIQERCAQCGQLISGLYNTKEDKQYHEACFINYILPKCDICRLPIQDQYIEDFWGNMYHEKHTNALPDCDNCSRLICEPLTGGGYSINGKRYVCSVCEPSVVSDQSQIARSLREVKLIFKKVGIQDLPRGIPITLVADKDELIRLSGNRLGKIRGYTQYEAKTLGGKTISETYHIYILSDLSEIIFDAVLAHELLHVFQIQNGYKLKSDIREGFCNLGSKLVYDHDGSNLARLQLRTMYESDDPDYGDGFRNMSSRLNEMGWGGILNNLTSFK</sequence>
<dbReference type="EMBL" id="UINC01003211">
    <property type="protein sequence ID" value="SVA04305.1"/>
    <property type="molecule type" value="Genomic_DNA"/>
</dbReference>
<feature type="domain" description="LIM zinc-binding" evidence="3">
    <location>
        <begin position="90"/>
        <end position="147"/>
    </location>
</feature>
<dbReference type="SUPFAM" id="SSF57716">
    <property type="entry name" value="Glucocorticoid receptor-like (DNA-binding domain)"/>
    <property type="match status" value="2"/>
</dbReference>
<dbReference type="GO" id="GO:0043130">
    <property type="term" value="F:ubiquitin binding"/>
    <property type="evidence" value="ECO:0007669"/>
    <property type="project" value="TreeGrafter"/>
</dbReference>
<evidence type="ECO:0000259" key="3">
    <source>
        <dbReference type="SMART" id="SM00132"/>
    </source>
</evidence>
<dbReference type="Gene3D" id="2.10.110.10">
    <property type="entry name" value="Cysteine Rich Protein"/>
    <property type="match status" value="2"/>
</dbReference>
<dbReference type="PANTHER" id="PTHR24209:SF7">
    <property type="entry name" value="PROTEIN DA1-RELATED 2"/>
    <property type="match status" value="1"/>
</dbReference>